<proteinExistence type="predicted"/>
<dbReference type="InterPro" id="IPR005090">
    <property type="entry name" value="RepC_N"/>
</dbReference>
<protein>
    <submittedName>
        <fullName evidence="2">Replication protein C-like</fullName>
    </submittedName>
</protein>
<accession>A0A2M8W495</accession>
<evidence type="ECO:0000313" key="2">
    <source>
        <dbReference type="EMBL" id="PJI85737.1"/>
    </source>
</evidence>
<sequence length="115" mass="12877">MSARLTHGGLPTDITPYQLNRFLKRARGSLRLSKGAVEYLVFAIDNCQKSDFFQGRICAMWHSLERLAQIFGLSKRQVGRIKAELVDAGLIRRTYEHCAGDRLIMPSLSGPIGLT</sequence>
<dbReference type="Proteomes" id="UP000228531">
    <property type="component" value="Unassembled WGS sequence"/>
</dbReference>
<keyword evidence="3" id="KW-1185">Reference proteome</keyword>
<name>A0A2M8W495_9RHOB</name>
<organism evidence="2 3">
    <name type="scientific">Yoonia maricola</name>
    <dbReference type="NCBI Taxonomy" id="420999"/>
    <lineage>
        <taxon>Bacteria</taxon>
        <taxon>Pseudomonadati</taxon>
        <taxon>Pseudomonadota</taxon>
        <taxon>Alphaproteobacteria</taxon>
        <taxon>Rhodobacterales</taxon>
        <taxon>Paracoccaceae</taxon>
        <taxon>Yoonia</taxon>
    </lineage>
</organism>
<gene>
    <name evidence="2" type="ORF">BC777_2083</name>
</gene>
<dbReference type="AlphaFoldDB" id="A0A2M8W495"/>
<dbReference type="OrthoDB" id="7488837at2"/>
<comment type="caution">
    <text evidence="2">The sequence shown here is derived from an EMBL/GenBank/DDBJ whole genome shotgun (WGS) entry which is preliminary data.</text>
</comment>
<dbReference type="RefSeq" id="WP_100368100.1">
    <property type="nucleotide sequence ID" value="NZ_PGTY01000002.1"/>
</dbReference>
<evidence type="ECO:0000313" key="3">
    <source>
        <dbReference type="Proteomes" id="UP000228531"/>
    </source>
</evidence>
<evidence type="ECO:0000259" key="1">
    <source>
        <dbReference type="Pfam" id="PF03428"/>
    </source>
</evidence>
<dbReference type="EMBL" id="PGTY01000002">
    <property type="protein sequence ID" value="PJI85737.1"/>
    <property type="molecule type" value="Genomic_DNA"/>
</dbReference>
<reference evidence="2 3" key="1">
    <citation type="submission" date="2017-11" db="EMBL/GenBank/DDBJ databases">
        <title>Genomic Encyclopedia of Archaeal and Bacterial Type Strains, Phase II (KMG-II): From Individual Species to Whole Genera.</title>
        <authorList>
            <person name="Goeker M."/>
        </authorList>
    </citation>
    <scope>NUCLEOTIDE SEQUENCE [LARGE SCALE GENOMIC DNA]</scope>
    <source>
        <strain evidence="2 3">DSM 29128</strain>
    </source>
</reference>
<dbReference type="Pfam" id="PF03428">
    <property type="entry name" value="RP-C"/>
    <property type="match status" value="1"/>
</dbReference>
<feature type="domain" description="Plasmid replication protein C N-terminal" evidence="1">
    <location>
        <begin position="11"/>
        <end position="93"/>
    </location>
</feature>